<evidence type="ECO:0000313" key="3">
    <source>
        <dbReference type="EMBL" id="CUB07987.1"/>
    </source>
</evidence>
<evidence type="ECO:0000259" key="2">
    <source>
        <dbReference type="Pfam" id="PF18765"/>
    </source>
</evidence>
<keyword evidence="4" id="KW-1185">Reference proteome</keyword>
<dbReference type="SUPFAM" id="SSF81301">
    <property type="entry name" value="Nucleotidyltransferase"/>
    <property type="match status" value="1"/>
</dbReference>
<dbReference type="CDD" id="cd05403">
    <property type="entry name" value="NT_KNTase_like"/>
    <property type="match status" value="1"/>
</dbReference>
<keyword evidence="3" id="KW-0808">Transferase</keyword>
<reference evidence="4" key="1">
    <citation type="submission" date="2015-08" db="EMBL/GenBank/DDBJ databases">
        <authorList>
            <person name="Babu N.S."/>
            <person name="Beckwith C.J."/>
            <person name="Beseler K.G."/>
            <person name="Brison A."/>
            <person name="Carone J.V."/>
            <person name="Caskin T.P."/>
            <person name="Diamond M."/>
            <person name="Durham M.E."/>
            <person name="Foxe J.M."/>
            <person name="Go M."/>
            <person name="Henderson B.A."/>
            <person name="Jones I.B."/>
            <person name="McGettigan J.A."/>
            <person name="Micheletti S.J."/>
            <person name="Nasrallah M.E."/>
            <person name="Ortiz D."/>
            <person name="Piller C.R."/>
            <person name="Privatt S.R."/>
            <person name="Schneider S.L."/>
            <person name="Sharp S."/>
            <person name="Smith T.C."/>
            <person name="Stanton J.D."/>
            <person name="Ullery H.E."/>
            <person name="Wilson R.J."/>
            <person name="Serrano M.G."/>
            <person name="Buck G."/>
            <person name="Lee V."/>
            <person name="Wang Y."/>
            <person name="Carvalho R."/>
            <person name="Voegtly L."/>
            <person name="Shi R."/>
            <person name="Duckworth R."/>
            <person name="Johnson A."/>
            <person name="Loviza R."/>
            <person name="Walstead R."/>
            <person name="Shah Z."/>
            <person name="Kiflezghi M."/>
            <person name="Wade K."/>
            <person name="Ball S.L."/>
            <person name="Bradley K.W."/>
            <person name="Asai D.J."/>
            <person name="Bowman C.A."/>
            <person name="Russell D.A."/>
            <person name="Pope W.H."/>
            <person name="Jacobs-Sera D."/>
            <person name="Hendrix R.W."/>
            <person name="Hatfull G.F."/>
        </authorList>
    </citation>
    <scope>NUCLEOTIDE SEQUENCE [LARGE SCALE GENOMIC DNA]</scope>
    <source>
        <strain evidence="4">JCM 19170</strain>
    </source>
</reference>
<dbReference type="InterPro" id="IPR043519">
    <property type="entry name" value="NT_sf"/>
</dbReference>
<dbReference type="EMBL" id="CYHH01000016">
    <property type="protein sequence ID" value="CUB07987.1"/>
    <property type="molecule type" value="Genomic_DNA"/>
</dbReference>
<dbReference type="GO" id="GO:0016740">
    <property type="term" value="F:transferase activity"/>
    <property type="evidence" value="ECO:0007669"/>
    <property type="project" value="UniProtKB-KW"/>
</dbReference>
<dbReference type="InterPro" id="IPR041633">
    <property type="entry name" value="Polbeta"/>
</dbReference>
<feature type="domain" description="Polymerase beta nucleotidyltransferase" evidence="2">
    <location>
        <begin position="28"/>
        <end position="103"/>
    </location>
</feature>
<dbReference type="OrthoDB" id="9808659at2"/>
<dbReference type="Pfam" id="PF18765">
    <property type="entry name" value="Polbeta"/>
    <property type="match status" value="1"/>
</dbReference>
<sequence length="128" mass="14246">MTDLPSLDLPARYLDEVRTLLRRHVPGHEVWAYGSRVKGDAHAASDLDLVVRDPLDPQRPCPALLTLRRALRDSDLPISIDVQDWARLPETFRQEIERGYVVIQQGEVPSGSSPAAPAAPARARGSYR</sequence>
<proteinExistence type="predicted"/>
<dbReference type="AlphaFoldDB" id="A0A0K6IXC7"/>
<gene>
    <name evidence="3" type="ORF">Ga0061068_11620</name>
</gene>
<dbReference type="Gene3D" id="3.30.460.10">
    <property type="entry name" value="Beta Polymerase, domain 2"/>
    <property type="match status" value="1"/>
</dbReference>
<accession>A0A0K6IXC7</accession>
<protein>
    <submittedName>
        <fullName evidence="3">Nucleotidyltransferase domain</fullName>
    </submittedName>
</protein>
<organism evidence="3 4">
    <name type="scientific">Tepidiphilus thermophilus</name>
    <dbReference type="NCBI Taxonomy" id="876478"/>
    <lineage>
        <taxon>Bacteria</taxon>
        <taxon>Pseudomonadati</taxon>
        <taxon>Pseudomonadota</taxon>
        <taxon>Hydrogenophilia</taxon>
        <taxon>Hydrogenophilales</taxon>
        <taxon>Hydrogenophilaceae</taxon>
        <taxon>Tepidiphilus</taxon>
    </lineage>
</organism>
<feature type="region of interest" description="Disordered" evidence="1">
    <location>
        <begin position="107"/>
        <end position="128"/>
    </location>
</feature>
<evidence type="ECO:0000313" key="4">
    <source>
        <dbReference type="Proteomes" id="UP000182108"/>
    </source>
</evidence>
<feature type="compositionally biased region" description="Low complexity" evidence="1">
    <location>
        <begin position="109"/>
        <end position="128"/>
    </location>
</feature>
<dbReference type="Proteomes" id="UP000182108">
    <property type="component" value="Unassembled WGS sequence"/>
</dbReference>
<evidence type="ECO:0000256" key="1">
    <source>
        <dbReference type="SAM" id="MobiDB-lite"/>
    </source>
</evidence>
<dbReference type="RefSeq" id="WP_072247988.1">
    <property type="nucleotide sequence ID" value="NZ_CYHH01000016.1"/>
</dbReference>
<name>A0A0K6IXC7_9PROT</name>